<name>A0ABQ0G4R5_9PEZI</name>
<proteinExistence type="inferred from homology"/>
<organism evidence="13 14">
    <name type="scientific">Madurella fahalii</name>
    <dbReference type="NCBI Taxonomy" id="1157608"/>
    <lineage>
        <taxon>Eukaryota</taxon>
        <taxon>Fungi</taxon>
        <taxon>Dikarya</taxon>
        <taxon>Ascomycota</taxon>
        <taxon>Pezizomycotina</taxon>
        <taxon>Sordariomycetes</taxon>
        <taxon>Sordariomycetidae</taxon>
        <taxon>Sordariales</taxon>
        <taxon>Sordariales incertae sedis</taxon>
        <taxon>Madurella</taxon>
    </lineage>
</organism>
<dbReference type="InterPro" id="IPR036396">
    <property type="entry name" value="Cyt_P450_sf"/>
</dbReference>
<keyword evidence="6 12" id="KW-0479">Metal-binding</keyword>
<evidence type="ECO:0000256" key="8">
    <source>
        <dbReference type="ARBA" id="ARBA00023002"/>
    </source>
</evidence>
<gene>
    <name evidence="13" type="ORF">MFIFM68171_02980</name>
</gene>
<evidence type="ECO:0000256" key="9">
    <source>
        <dbReference type="ARBA" id="ARBA00023004"/>
    </source>
</evidence>
<dbReference type="Pfam" id="PF00067">
    <property type="entry name" value="p450"/>
    <property type="match status" value="1"/>
</dbReference>
<evidence type="ECO:0000256" key="5">
    <source>
        <dbReference type="ARBA" id="ARBA00022692"/>
    </source>
</evidence>
<comment type="subcellular location">
    <subcellularLocation>
        <location evidence="2">Membrane</location>
    </subcellularLocation>
</comment>
<dbReference type="RefSeq" id="XP_070914503.1">
    <property type="nucleotide sequence ID" value="XM_071058402.1"/>
</dbReference>
<keyword evidence="10 12" id="KW-0503">Monooxygenase</keyword>
<evidence type="ECO:0000256" key="3">
    <source>
        <dbReference type="ARBA" id="ARBA00010617"/>
    </source>
</evidence>
<dbReference type="InterPro" id="IPR002403">
    <property type="entry name" value="Cyt_P450_E_grp-IV"/>
</dbReference>
<evidence type="ECO:0000256" key="1">
    <source>
        <dbReference type="ARBA" id="ARBA00001971"/>
    </source>
</evidence>
<evidence type="ECO:0000256" key="6">
    <source>
        <dbReference type="ARBA" id="ARBA00022723"/>
    </source>
</evidence>
<dbReference type="EMBL" id="BAAFSV010000002">
    <property type="protein sequence ID" value="GAB1312770.1"/>
    <property type="molecule type" value="Genomic_DNA"/>
</dbReference>
<keyword evidence="14" id="KW-1185">Reference proteome</keyword>
<sequence length="512" mass="57982">MALPISLILIAGTAAAWLFAVIWRRAIFVPKINATYFAFEGDNSATRYIAEAGSLLAQGYEKYARNGQPFTMRNASDPKRPVVILPLRYLEEVRNAPQSKLSFPLFMEKASVIKDICGPEMTEEVQTIARVDLNKALNGLIRPIQDVVSKAFEKEMPPCPGWTSINPYHLIAQTFARIATRVLVGPELCEGRWLTLSRDYINSVTKAPGVVRHKYHPWLRWVAKYIEPSVHNVLKYRREGAELLRPVLEARIAELDNHAAPRTSGGKERSAARRHEDAIQWLLEEFRARGKKLTPDTLAQSIYVIMTAAVDSTSSTALWMVFDLLGHPEALAEIRDEILRVRGESADFAWTRQALAELRVLDSFMRESLRVHSFTQITCERMAAQPFTFKDGLHIPKFCQLAFPRYPYGMDSDVNPDPKTFDYKRHLKKRVGEDATKFHFASVSEDTLAWGTGMHACPGRFLAQEALKLIFVHLISRYDIRHDGDKRPGPDRMMGLFMGPDASAPMLVREVS</sequence>
<evidence type="ECO:0000313" key="13">
    <source>
        <dbReference type="EMBL" id="GAB1312770.1"/>
    </source>
</evidence>
<reference evidence="13 14" key="1">
    <citation type="submission" date="2024-09" db="EMBL/GenBank/DDBJ databases">
        <title>Itraconazole resistance in Madurella fahalii resulting from another homologue of gene encoding cytochrome P450 14-alpha sterol demethylase (CYP51).</title>
        <authorList>
            <person name="Yoshioka I."/>
            <person name="Fahal A.H."/>
            <person name="Kaneko S."/>
            <person name="Yaguchi T."/>
        </authorList>
    </citation>
    <scope>NUCLEOTIDE SEQUENCE [LARGE SCALE GENOMIC DNA]</scope>
    <source>
        <strain evidence="13 14">IFM 68171</strain>
    </source>
</reference>
<comment type="similarity">
    <text evidence="3 12">Belongs to the cytochrome P450 family.</text>
</comment>
<evidence type="ECO:0000256" key="12">
    <source>
        <dbReference type="RuleBase" id="RU000461"/>
    </source>
</evidence>
<dbReference type="PANTHER" id="PTHR46206">
    <property type="entry name" value="CYTOCHROME P450"/>
    <property type="match status" value="1"/>
</dbReference>
<evidence type="ECO:0000256" key="2">
    <source>
        <dbReference type="ARBA" id="ARBA00004370"/>
    </source>
</evidence>
<comment type="caution">
    <text evidence="13">The sequence shown here is derived from an EMBL/GenBank/DDBJ whole genome shotgun (WGS) entry which is preliminary data.</text>
</comment>
<evidence type="ECO:0000256" key="10">
    <source>
        <dbReference type="ARBA" id="ARBA00023033"/>
    </source>
</evidence>
<protein>
    <submittedName>
        <fullName evidence="13">Ent-kaurene oxidase</fullName>
    </submittedName>
</protein>
<accession>A0ABQ0G4R5</accession>
<evidence type="ECO:0000256" key="7">
    <source>
        <dbReference type="ARBA" id="ARBA00022989"/>
    </source>
</evidence>
<keyword evidence="8 12" id="KW-0560">Oxidoreductase</keyword>
<comment type="cofactor">
    <cofactor evidence="1">
        <name>heme</name>
        <dbReference type="ChEBI" id="CHEBI:30413"/>
    </cofactor>
</comment>
<dbReference type="PANTHER" id="PTHR46206:SF5">
    <property type="entry name" value="P450, PUTATIVE (EUROFUNG)-RELATED"/>
    <property type="match status" value="1"/>
</dbReference>
<dbReference type="InterPro" id="IPR017972">
    <property type="entry name" value="Cyt_P450_CS"/>
</dbReference>
<dbReference type="PROSITE" id="PS00086">
    <property type="entry name" value="CYTOCHROME_P450"/>
    <property type="match status" value="1"/>
</dbReference>
<dbReference type="InterPro" id="IPR001128">
    <property type="entry name" value="Cyt_P450"/>
</dbReference>
<keyword evidence="5" id="KW-0812">Transmembrane</keyword>
<dbReference type="GeneID" id="98173725"/>
<evidence type="ECO:0000256" key="4">
    <source>
        <dbReference type="ARBA" id="ARBA00022617"/>
    </source>
</evidence>
<keyword evidence="7" id="KW-1133">Transmembrane helix</keyword>
<keyword evidence="9 12" id="KW-0408">Iron</keyword>
<keyword evidence="4 12" id="KW-0349">Heme</keyword>
<dbReference type="Gene3D" id="1.10.630.10">
    <property type="entry name" value="Cytochrome P450"/>
    <property type="match status" value="1"/>
</dbReference>
<evidence type="ECO:0000256" key="11">
    <source>
        <dbReference type="ARBA" id="ARBA00023136"/>
    </source>
</evidence>
<dbReference type="CDD" id="cd11041">
    <property type="entry name" value="CYP503A1-like"/>
    <property type="match status" value="1"/>
</dbReference>
<dbReference type="Proteomes" id="UP001628179">
    <property type="component" value="Unassembled WGS sequence"/>
</dbReference>
<dbReference type="SUPFAM" id="SSF48264">
    <property type="entry name" value="Cytochrome P450"/>
    <property type="match status" value="1"/>
</dbReference>
<keyword evidence="11" id="KW-0472">Membrane</keyword>
<dbReference type="PRINTS" id="PR00465">
    <property type="entry name" value="EP450IV"/>
</dbReference>
<evidence type="ECO:0000313" key="14">
    <source>
        <dbReference type="Proteomes" id="UP001628179"/>
    </source>
</evidence>